<comment type="caution">
    <text evidence="2">The sequence shown here is derived from an EMBL/GenBank/DDBJ whole genome shotgun (WGS) entry which is preliminary data.</text>
</comment>
<dbReference type="Pfam" id="PF11361">
    <property type="entry name" value="DUF3159"/>
    <property type="match status" value="1"/>
</dbReference>
<name>A0ABV8U0N4_9ACTN</name>
<organism evidence="2 3">
    <name type="scientific">Salininema proteolyticum</name>
    <dbReference type="NCBI Taxonomy" id="1607685"/>
    <lineage>
        <taxon>Bacteria</taxon>
        <taxon>Bacillati</taxon>
        <taxon>Actinomycetota</taxon>
        <taxon>Actinomycetes</taxon>
        <taxon>Glycomycetales</taxon>
        <taxon>Glycomycetaceae</taxon>
        <taxon>Salininema</taxon>
    </lineage>
</organism>
<keyword evidence="3" id="KW-1185">Reference proteome</keyword>
<keyword evidence="1" id="KW-1133">Transmembrane helix</keyword>
<keyword evidence="1" id="KW-0812">Transmembrane</keyword>
<evidence type="ECO:0000256" key="1">
    <source>
        <dbReference type="SAM" id="Phobius"/>
    </source>
</evidence>
<feature type="transmembrane region" description="Helical" evidence="1">
    <location>
        <begin position="21"/>
        <end position="38"/>
    </location>
</feature>
<feature type="transmembrane region" description="Helical" evidence="1">
    <location>
        <begin position="108"/>
        <end position="130"/>
    </location>
</feature>
<feature type="transmembrane region" description="Helical" evidence="1">
    <location>
        <begin position="142"/>
        <end position="166"/>
    </location>
</feature>
<feature type="transmembrane region" description="Helical" evidence="1">
    <location>
        <begin position="71"/>
        <end position="88"/>
    </location>
</feature>
<accession>A0ABV8U0N4</accession>
<sequence length="223" mass="24033">MAGESRAVQQDTLISLLGGKRGAFDACAPLVIFIAAWFAAGESIAWATASALVAALAIAVWRLLRGGRPRAVVLGLLSVVVAAMIVFYTDNPTDILLPRILSNAASALVWAGFIVFRRPLLGLVVGAVLGQKTRWRRDPDLVRAYACASWLWVAMYTVRVIILTPFWSTDDAAVGLLWGGFFQVLLSWPLLALCLVGSGWIIKAVLPEDHPGIRHPRAASGDF</sequence>
<protein>
    <submittedName>
        <fullName evidence="2">DUF3159 domain-containing protein</fullName>
    </submittedName>
</protein>
<proteinExistence type="predicted"/>
<keyword evidence="1" id="KW-0472">Membrane</keyword>
<evidence type="ECO:0000313" key="2">
    <source>
        <dbReference type="EMBL" id="MFC4336660.1"/>
    </source>
</evidence>
<feature type="transmembrane region" description="Helical" evidence="1">
    <location>
        <begin position="44"/>
        <end position="64"/>
    </location>
</feature>
<evidence type="ECO:0000313" key="3">
    <source>
        <dbReference type="Proteomes" id="UP001595823"/>
    </source>
</evidence>
<dbReference type="InterPro" id="IPR016566">
    <property type="entry name" value="UCP010219"/>
</dbReference>
<dbReference type="Proteomes" id="UP001595823">
    <property type="component" value="Unassembled WGS sequence"/>
</dbReference>
<dbReference type="EMBL" id="JBHSDK010000021">
    <property type="protein sequence ID" value="MFC4336660.1"/>
    <property type="molecule type" value="Genomic_DNA"/>
</dbReference>
<dbReference type="RefSeq" id="WP_380622800.1">
    <property type="nucleotide sequence ID" value="NZ_JBHSDK010000021.1"/>
</dbReference>
<reference evidence="3" key="1">
    <citation type="journal article" date="2019" name="Int. J. Syst. Evol. Microbiol.">
        <title>The Global Catalogue of Microorganisms (GCM) 10K type strain sequencing project: providing services to taxonomists for standard genome sequencing and annotation.</title>
        <authorList>
            <consortium name="The Broad Institute Genomics Platform"/>
            <consortium name="The Broad Institute Genome Sequencing Center for Infectious Disease"/>
            <person name="Wu L."/>
            <person name="Ma J."/>
        </authorList>
    </citation>
    <scope>NUCLEOTIDE SEQUENCE [LARGE SCALE GENOMIC DNA]</scope>
    <source>
        <strain evidence="3">IBRC-M 10908</strain>
    </source>
</reference>
<gene>
    <name evidence="2" type="ORF">ACFPET_15770</name>
</gene>